<keyword evidence="1" id="KW-0732">Signal</keyword>
<protein>
    <submittedName>
        <fullName evidence="2">Uncharacterized protein</fullName>
    </submittedName>
</protein>
<dbReference type="InterPro" id="IPR018389">
    <property type="entry name" value="DctP_fam"/>
</dbReference>
<dbReference type="EMBL" id="UINC01002256">
    <property type="protein sequence ID" value="SUZ94676.1"/>
    <property type="molecule type" value="Genomic_DNA"/>
</dbReference>
<dbReference type="GO" id="GO:0055085">
    <property type="term" value="P:transmembrane transport"/>
    <property type="evidence" value="ECO:0007669"/>
    <property type="project" value="InterPro"/>
</dbReference>
<gene>
    <name evidence="2" type="ORF">METZ01_LOCUS47530</name>
</gene>
<evidence type="ECO:0000313" key="2">
    <source>
        <dbReference type="EMBL" id="SUZ94676.1"/>
    </source>
</evidence>
<accession>A0A381RS20</accession>
<dbReference type="Pfam" id="PF03480">
    <property type="entry name" value="DctP"/>
    <property type="match status" value="1"/>
</dbReference>
<dbReference type="PANTHER" id="PTHR33376">
    <property type="match status" value="1"/>
</dbReference>
<dbReference type="CDD" id="cd13603">
    <property type="entry name" value="PBP2_TRAP_Siap_TeaA_like"/>
    <property type="match status" value="1"/>
</dbReference>
<evidence type="ECO:0000256" key="1">
    <source>
        <dbReference type="ARBA" id="ARBA00022729"/>
    </source>
</evidence>
<dbReference type="NCBIfam" id="NF037995">
    <property type="entry name" value="TRAP_S1"/>
    <property type="match status" value="1"/>
</dbReference>
<organism evidence="2">
    <name type="scientific">marine metagenome</name>
    <dbReference type="NCBI Taxonomy" id="408172"/>
    <lineage>
        <taxon>unclassified sequences</taxon>
        <taxon>metagenomes</taxon>
        <taxon>ecological metagenomes</taxon>
    </lineage>
</organism>
<proteinExistence type="predicted"/>
<dbReference type="PANTHER" id="PTHR33376:SF4">
    <property type="entry name" value="SIALIC ACID-BINDING PERIPLASMIC PROTEIN SIAP"/>
    <property type="match status" value="1"/>
</dbReference>
<sequence>MLEKPLIHLRHCRFIRVFLVASLVAACSFCSRADNITTNHEWIAGSLTPADSPTTQAAIYFSHLVEKETDGRVRIRHYDSSTLGTGQQQIEALALGTQQVYVGSGSAPSILLPTYGVIDLAFIFRNRQHFNAFLASSMMKELNQRLIDEFNIRVLAMNWFREPRYLLHRDHFIQGPQTLMGARARAPNLPMFLANWKNLGAVPVKVSFSEQYLALSQNLVEMTEASGDDIYPMRLHEVAPFITDAELMYPQVSVYVSEKAFRSLNSIDQAVISKAAFEAGNKHTDLVTQRFTLDRNQIEQEGGQFQILPLQAKNEFLQMVNQQVTRMEADGLIPLGWFDRIQTLQ</sequence>
<dbReference type="InterPro" id="IPR038404">
    <property type="entry name" value="TRAP_DctP_sf"/>
</dbReference>
<name>A0A381RS20_9ZZZZ</name>
<reference evidence="2" key="1">
    <citation type="submission" date="2018-05" db="EMBL/GenBank/DDBJ databases">
        <authorList>
            <person name="Lanie J.A."/>
            <person name="Ng W.-L."/>
            <person name="Kazmierczak K.M."/>
            <person name="Andrzejewski T.M."/>
            <person name="Davidsen T.M."/>
            <person name="Wayne K.J."/>
            <person name="Tettelin H."/>
            <person name="Glass J.I."/>
            <person name="Rusch D."/>
            <person name="Podicherti R."/>
            <person name="Tsui H.-C.T."/>
            <person name="Winkler M.E."/>
        </authorList>
    </citation>
    <scope>NUCLEOTIDE SEQUENCE</scope>
</reference>
<dbReference type="Gene3D" id="3.40.190.170">
    <property type="entry name" value="Bacterial extracellular solute-binding protein, family 7"/>
    <property type="match status" value="1"/>
</dbReference>
<dbReference type="AlphaFoldDB" id="A0A381RS20"/>
<dbReference type="PROSITE" id="PS51257">
    <property type="entry name" value="PROKAR_LIPOPROTEIN"/>
    <property type="match status" value="1"/>
</dbReference>